<keyword evidence="2" id="KW-0540">Nuclease</keyword>
<keyword evidence="3" id="KW-1185">Reference proteome</keyword>
<comment type="caution">
    <text evidence="2">The sequence shown here is derived from an EMBL/GenBank/DDBJ whole genome shotgun (WGS) entry which is preliminary data.</text>
</comment>
<dbReference type="InterPro" id="IPR050742">
    <property type="entry name" value="Helicase_Restrict-Modif_Enz"/>
</dbReference>
<dbReference type="GO" id="GO:0004519">
    <property type="term" value="F:endonuclease activity"/>
    <property type="evidence" value="ECO:0007669"/>
    <property type="project" value="UniProtKB-KW"/>
</dbReference>
<dbReference type="Proteomes" id="UP000806542">
    <property type="component" value="Unassembled WGS sequence"/>
</dbReference>
<reference evidence="2" key="1">
    <citation type="submission" date="2020-10" db="EMBL/GenBank/DDBJ databases">
        <title>ChiBAC.</title>
        <authorList>
            <person name="Zenner C."/>
            <person name="Hitch T.C.A."/>
            <person name="Clavel T."/>
        </authorList>
    </citation>
    <scope>NUCLEOTIDE SEQUENCE</scope>
    <source>
        <strain evidence="2">DSM 107454</strain>
    </source>
</reference>
<organism evidence="2 3">
    <name type="scientific">Ructibacterium gallinarum</name>
    <dbReference type="NCBI Taxonomy" id="2779355"/>
    <lineage>
        <taxon>Bacteria</taxon>
        <taxon>Bacillati</taxon>
        <taxon>Bacillota</taxon>
        <taxon>Clostridia</taxon>
        <taxon>Eubacteriales</taxon>
        <taxon>Oscillospiraceae</taxon>
        <taxon>Ructibacterium</taxon>
    </lineage>
</organism>
<evidence type="ECO:0000259" key="1">
    <source>
        <dbReference type="Pfam" id="PF08463"/>
    </source>
</evidence>
<dbReference type="Pfam" id="PF08463">
    <property type="entry name" value="EcoEI_R_C"/>
    <property type="match status" value="1"/>
</dbReference>
<evidence type="ECO:0000313" key="2">
    <source>
        <dbReference type="EMBL" id="MBE5040490.1"/>
    </source>
</evidence>
<feature type="non-terminal residue" evidence="2">
    <location>
        <position position="1"/>
    </location>
</feature>
<gene>
    <name evidence="2" type="ORF">INF28_08465</name>
</gene>
<feature type="domain" description="EcoEI R protein C-terminal" evidence="1">
    <location>
        <begin position="209"/>
        <end position="355"/>
    </location>
</feature>
<dbReference type="GO" id="GO:0006304">
    <property type="term" value="P:DNA modification"/>
    <property type="evidence" value="ECO:0007669"/>
    <property type="project" value="InterPro"/>
</dbReference>
<dbReference type="GO" id="GO:0005829">
    <property type="term" value="C:cytosol"/>
    <property type="evidence" value="ECO:0007669"/>
    <property type="project" value="TreeGrafter"/>
</dbReference>
<dbReference type="PANTHER" id="PTHR47396:SF1">
    <property type="entry name" value="ATP-DEPENDENT HELICASE IRC3-RELATED"/>
    <property type="match status" value="1"/>
</dbReference>
<evidence type="ECO:0000313" key="3">
    <source>
        <dbReference type="Proteomes" id="UP000806542"/>
    </source>
</evidence>
<name>A0A9D5M4K3_9FIRM</name>
<keyword evidence="2" id="KW-0378">Hydrolase</keyword>
<dbReference type="EMBL" id="JADCKB010000017">
    <property type="protein sequence ID" value="MBE5040490.1"/>
    <property type="molecule type" value="Genomic_DNA"/>
</dbReference>
<dbReference type="AlphaFoldDB" id="A0A9D5M4K3"/>
<keyword evidence="2" id="KW-0255">Endonuclease</keyword>
<protein>
    <submittedName>
        <fullName evidence="2">Restriction endonuclease subunit R</fullName>
    </submittedName>
</protein>
<dbReference type="RefSeq" id="WP_318961749.1">
    <property type="nucleotide sequence ID" value="NZ_JADCKB010000017.1"/>
</dbReference>
<sequence>ALQGAIFYLKAQIIFKLQDIMYQTDTFIAFRKSLVAEMASKVRELNRDSFAVKQHLKYVDLYANEQNYVSLTYEDTLLIRDELAPLIIPDEDEASAVRFDALIYAIELAHLNGKGYSQHKNDLFKKVNAIASVANIPEITAKAEIIHQILHTDFLDNCGINEFENIRTSLRDLMKYIPKDSRKYDTNFADDIFTTEWNVSELENDDLKNYRAKAEFYIRQHQDNRTIAKLKGNIPLTAEDISELEKILWEELGSKEDYTAEYGDKPLGEFVRELVGLDMNAAKEAFSEYLNNTKLDARQIYFVNQIVEYIVHNGIMKDLSVLQDAPFTDKGSIVEIFTDMSVWLGIRSVIDQINKNAAA</sequence>
<accession>A0A9D5M4K3</accession>
<dbReference type="PANTHER" id="PTHR47396">
    <property type="entry name" value="TYPE I RESTRICTION ENZYME ECOKI R PROTEIN"/>
    <property type="match status" value="1"/>
</dbReference>
<proteinExistence type="predicted"/>
<dbReference type="GO" id="GO:0003677">
    <property type="term" value="F:DNA binding"/>
    <property type="evidence" value="ECO:0007669"/>
    <property type="project" value="InterPro"/>
</dbReference>
<dbReference type="InterPro" id="IPR013670">
    <property type="entry name" value="EcoEI_R_C_dom"/>
</dbReference>